<dbReference type="Proteomes" id="UP000006251">
    <property type="component" value="Unassembled WGS sequence"/>
</dbReference>
<feature type="domain" description="DUF4114" evidence="4">
    <location>
        <begin position="131"/>
        <end position="211"/>
    </location>
</feature>
<feature type="signal peptide" evidence="2">
    <location>
        <begin position="1"/>
        <end position="21"/>
    </location>
</feature>
<protein>
    <recommendedName>
        <fullName evidence="7">PEP-CTERM protein-sorting domain-containing protein</fullName>
    </recommendedName>
</protein>
<evidence type="ECO:0000259" key="3">
    <source>
        <dbReference type="Pfam" id="PF07589"/>
    </source>
</evidence>
<dbReference type="InterPro" id="IPR025193">
    <property type="entry name" value="DUF4114"/>
</dbReference>
<accession>K6Z0I1</accession>
<keyword evidence="1" id="KW-0472">Membrane</keyword>
<evidence type="ECO:0000256" key="2">
    <source>
        <dbReference type="SAM" id="SignalP"/>
    </source>
</evidence>
<keyword evidence="1" id="KW-1133">Transmembrane helix</keyword>
<feature type="domain" description="Ice-binding protein C-terminal" evidence="3">
    <location>
        <begin position="214"/>
        <end position="237"/>
    </location>
</feature>
<dbReference type="STRING" id="1121922.GCA_000428905_00345"/>
<dbReference type="RefSeq" id="WP_006012985.1">
    <property type="nucleotide sequence ID" value="NZ_BAEQ01000050.1"/>
</dbReference>
<dbReference type="InterPro" id="IPR013424">
    <property type="entry name" value="Ice-binding_C"/>
</dbReference>
<sequence>MSFKKILIAASLVIATAGANATIIQGNSLQGILNDFTVGGNSSVDVNTDQASPDEIWESTDSGITPVRFVAEMAGNASQNSFGIYDPSNINNFFEIFSGSQTNGSRTVFEIMGDGSIFQNVVTDTGVNFNGTTFGFYIGTPTTTFYSEASKNGLDGYDQMVAFQGKGSDRIQLPGANQTTWTQGGWLLAFEDILYSRSDKDFNDMVIFVESAKPVPAPTTLALLGLGLAGLGFARRRKNNAK</sequence>
<gene>
    <name evidence="5" type="ORF">GPAL_2860</name>
</gene>
<keyword evidence="2" id="KW-0732">Signal</keyword>
<feature type="transmembrane region" description="Helical" evidence="1">
    <location>
        <begin position="215"/>
        <end position="234"/>
    </location>
</feature>
<feature type="chain" id="PRO_5003897902" description="PEP-CTERM protein-sorting domain-containing protein" evidence="2">
    <location>
        <begin position="22"/>
        <end position="242"/>
    </location>
</feature>
<dbReference type="OrthoDB" id="6362115at2"/>
<comment type="caution">
    <text evidence="5">The sequence shown here is derived from an EMBL/GenBank/DDBJ whole genome shotgun (WGS) entry which is preliminary data.</text>
</comment>
<evidence type="ECO:0000259" key="4">
    <source>
        <dbReference type="Pfam" id="PF13448"/>
    </source>
</evidence>
<name>K6Z0I1_9ALTE</name>
<dbReference type="AlphaFoldDB" id="K6Z0I1"/>
<organism evidence="5 6">
    <name type="scientific">Brumicola pallidula DSM 14239 = ACAM 615</name>
    <dbReference type="NCBI Taxonomy" id="1121922"/>
    <lineage>
        <taxon>Bacteria</taxon>
        <taxon>Pseudomonadati</taxon>
        <taxon>Pseudomonadota</taxon>
        <taxon>Gammaproteobacteria</taxon>
        <taxon>Alteromonadales</taxon>
        <taxon>Alteromonadaceae</taxon>
        <taxon>Brumicola</taxon>
    </lineage>
</organism>
<dbReference type="NCBIfam" id="TIGR02595">
    <property type="entry name" value="PEP_CTERM"/>
    <property type="match status" value="1"/>
</dbReference>
<keyword evidence="6" id="KW-1185">Reference proteome</keyword>
<evidence type="ECO:0008006" key="7">
    <source>
        <dbReference type="Google" id="ProtNLM"/>
    </source>
</evidence>
<evidence type="ECO:0000256" key="1">
    <source>
        <dbReference type="SAM" id="Phobius"/>
    </source>
</evidence>
<proteinExistence type="predicted"/>
<dbReference type="EMBL" id="BAEQ01000050">
    <property type="protein sequence ID" value="GAC29711.1"/>
    <property type="molecule type" value="Genomic_DNA"/>
</dbReference>
<dbReference type="Pfam" id="PF07589">
    <property type="entry name" value="PEP-CTERM"/>
    <property type="match status" value="1"/>
</dbReference>
<evidence type="ECO:0000313" key="6">
    <source>
        <dbReference type="Proteomes" id="UP000006251"/>
    </source>
</evidence>
<evidence type="ECO:0000313" key="5">
    <source>
        <dbReference type="EMBL" id="GAC29711.1"/>
    </source>
</evidence>
<dbReference type="Pfam" id="PF13448">
    <property type="entry name" value="DUF4114"/>
    <property type="match status" value="1"/>
</dbReference>
<reference evidence="6" key="1">
    <citation type="journal article" date="2014" name="Environ. Microbiol.">
        <title>Comparative genomics of the marine bacterial genus Glaciecola reveals the high degree of genomic diversity and genomic characteristic for cold adaptation.</title>
        <authorList>
            <person name="Qin Q.L."/>
            <person name="Xie B.B."/>
            <person name="Yu Y."/>
            <person name="Shu Y.L."/>
            <person name="Rong J.C."/>
            <person name="Zhang Y.J."/>
            <person name="Zhao D.L."/>
            <person name="Chen X.L."/>
            <person name="Zhang X.Y."/>
            <person name="Chen B."/>
            <person name="Zhou B.C."/>
            <person name="Zhang Y.Z."/>
        </authorList>
    </citation>
    <scope>NUCLEOTIDE SEQUENCE [LARGE SCALE GENOMIC DNA]</scope>
    <source>
        <strain evidence="6">ACAM 615</strain>
    </source>
</reference>
<keyword evidence="1" id="KW-0812">Transmembrane</keyword>